<dbReference type="InterPro" id="IPR041802">
    <property type="entry name" value="MPP_YfcE"/>
</dbReference>
<dbReference type="GO" id="GO:0016787">
    <property type="term" value="F:hydrolase activity"/>
    <property type="evidence" value="ECO:0007669"/>
    <property type="project" value="UniProtKB-UniRule"/>
</dbReference>
<dbReference type="Gene3D" id="3.60.21.10">
    <property type="match status" value="1"/>
</dbReference>
<feature type="domain" description="Calcineurin-like phosphoesterase" evidence="3">
    <location>
        <begin position="1"/>
        <end position="147"/>
    </location>
</feature>
<keyword evidence="2" id="KW-0479">Metal-binding</keyword>
<evidence type="ECO:0000259" key="3">
    <source>
        <dbReference type="Pfam" id="PF12850"/>
    </source>
</evidence>
<comment type="similarity">
    <text evidence="1 2">Belongs to the metallophosphoesterase superfamily. YfcE family.</text>
</comment>
<dbReference type="Pfam" id="PF12850">
    <property type="entry name" value="Metallophos_2"/>
    <property type="match status" value="1"/>
</dbReference>
<name>A0A9Y2ETH6_9FIRM</name>
<gene>
    <name evidence="4" type="ORF">P3F81_08880</name>
</gene>
<reference evidence="4" key="1">
    <citation type="submission" date="2023-03" db="EMBL/GenBank/DDBJ databases">
        <title>Selenobaculum gbiensis gen. nov. sp. nov., a new bacterium isolated from the gut microbiota of IBD patient.</title>
        <authorList>
            <person name="Yeo S."/>
            <person name="Park H."/>
            <person name="Huh C.S."/>
        </authorList>
    </citation>
    <scope>NUCLEOTIDE SEQUENCE</scope>
    <source>
        <strain evidence="4">ICN-92133</strain>
    </source>
</reference>
<dbReference type="NCBIfam" id="TIGR00040">
    <property type="entry name" value="yfcE"/>
    <property type="match status" value="1"/>
</dbReference>
<dbReference type="KEGG" id="sgbi:P3F81_08880"/>
<evidence type="ECO:0000313" key="4">
    <source>
        <dbReference type="EMBL" id="WIW70010.1"/>
    </source>
</evidence>
<protein>
    <recommendedName>
        <fullName evidence="2">Phosphoesterase</fullName>
        <ecNumber evidence="2">3.1.4.-</ecNumber>
    </recommendedName>
</protein>
<dbReference type="EC" id="3.1.4.-" evidence="2"/>
<comment type="cofactor">
    <cofactor evidence="2">
        <name>a divalent metal cation</name>
        <dbReference type="ChEBI" id="CHEBI:60240"/>
    </cofactor>
</comment>
<dbReference type="InterPro" id="IPR024654">
    <property type="entry name" value="Calcineurin-like_PHP_lpxH"/>
</dbReference>
<keyword evidence="5" id="KW-1185">Reference proteome</keyword>
<dbReference type="EMBL" id="CP120678">
    <property type="protein sequence ID" value="WIW70010.1"/>
    <property type="molecule type" value="Genomic_DNA"/>
</dbReference>
<dbReference type="PANTHER" id="PTHR11124">
    <property type="entry name" value="VACUOLAR SORTING PROTEIN VPS29"/>
    <property type="match status" value="1"/>
</dbReference>
<dbReference type="CDD" id="cd00841">
    <property type="entry name" value="MPP_YfcE"/>
    <property type="match status" value="1"/>
</dbReference>
<dbReference type="RefSeq" id="WP_147670490.1">
    <property type="nucleotide sequence ID" value="NZ_CP120678.1"/>
</dbReference>
<proteinExistence type="inferred from homology"/>
<evidence type="ECO:0000256" key="1">
    <source>
        <dbReference type="ARBA" id="ARBA00008950"/>
    </source>
</evidence>
<dbReference type="Proteomes" id="UP001243623">
    <property type="component" value="Chromosome"/>
</dbReference>
<dbReference type="InterPro" id="IPR029052">
    <property type="entry name" value="Metallo-depent_PP-like"/>
</dbReference>
<accession>A0A9Y2ETH6</accession>
<evidence type="ECO:0000256" key="2">
    <source>
        <dbReference type="RuleBase" id="RU362039"/>
    </source>
</evidence>
<evidence type="ECO:0000313" key="5">
    <source>
        <dbReference type="Proteomes" id="UP001243623"/>
    </source>
</evidence>
<organism evidence="4 5">
    <name type="scientific">Selenobaculum gibii</name>
    <dbReference type="NCBI Taxonomy" id="3054208"/>
    <lineage>
        <taxon>Bacteria</taxon>
        <taxon>Bacillati</taxon>
        <taxon>Bacillota</taxon>
        <taxon>Negativicutes</taxon>
        <taxon>Selenomonadales</taxon>
        <taxon>Selenomonadaceae</taxon>
        <taxon>Selenobaculum</taxon>
    </lineage>
</organism>
<dbReference type="SUPFAM" id="SSF56300">
    <property type="entry name" value="Metallo-dependent phosphatases"/>
    <property type="match status" value="1"/>
</dbReference>
<dbReference type="AlphaFoldDB" id="A0A9Y2ETH6"/>
<sequence>MRIGVMSDSHGDEDAVKKAVQSAGNVDVWLHAGDYYHDVNFIRKNHITKIVSVAGNCDGIGIKCPEEEFVQCAGKEIWICHGHRYGVKSSTRELEWMAKTYEVDIAIYGHSHIPEMHWEDELLILNPGSVSRPRFKNPTFAIIEIDDWGNIKPEIIELV</sequence>
<dbReference type="GO" id="GO:0046872">
    <property type="term" value="F:metal ion binding"/>
    <property type="evidence" value="ECO:0007669"/>
    <property type="project" value="UniProtKB-KW"/>
</dbReference>
<dbReference type="InterPro" id="IPR000979">
    <property type="entry name" value="Phosphodiesterase_MJ0936/Vps29"/>
</dbReference>